<evidence type="ECO:0000313" key="16">
    <source>
        <dbReference type="Proteomes" id="UP000601435"/>
    </source>
</evidence>
<evidence type="ECO:0000259" key="14">
    <source>
        <dbReference type="PROSITE" id="PS50067"/>
    </source>
</evidence>
<keyword evidence="8" id="KW-1015">Disulfide bond</keyword>
<dbReference type="Gene3D" id="2.70.98.30">
    <property type="entry name" value="Golgi alpha-mannosidase II, domain 4"/>
    <property type="match status" value="1"/>
</dbReference>
<dbReference type="GO" id="GO:0004559">
    <property type="term" value="F:alpha-mannosidase activity"/>
    <property type="evidence" value="ECO:0007669"/>
    <property type="project" value="UniProtKB-EC"/>
</dbReference>
<dbReference type="Gene3D" id="3.40.850.10">
    <property type="entry name" value="Kinesin motor domain"/>
    <property type="match status" value="1"/>
</dbReference>
<dbReference type="GO" id="GO:0008017">
    <property type="term" value="F:microtubule binding"/>
    <property type="evidence" value="ECO:0007669"/>
    <property type="project" value="InterPro"/>
</dbReference>
<accession>A0A812XXF7</accession>
<evidence type="ECO:0000256" key="2">
    <source>
        <dbReference type="ARBA" id="ARBA00001947"/>
    </source>
</evidence>
<dbReference type="Pfam" id="PF00225">
    <property type="entry name" value="Kinesin"/>
    <property type="match status" value="1"/>
</dbReference>
<evidence type="ECO:0000256" key="3">
    <source>
        <dbReference type="ARBA" id="ARBA00009792"/>
    </source>
</evidence>
<dbReference type="SUPFAM" id="SSF74650">
    <property type="entry name" value="Galactose mutarotase-like"/>
    <property type="match status" value="1"/>
</dbReference>
<dbReference type="SMART" id="SM00872">
    <property type="entry name" value="Alpha-mann_mid"/>
    <property type="match status" value="1"/>
</dbReference>
<dbReference type="Gene3D" id="3.20.110.10">
    <property type="entry name" value="Glycoside hydrolase 38, N terminal domain"/>
    <property type="match status" value="1"/>
</dbReference>
<gene>
    <name evidence="15" type="ORF">SNEC2469_LOCUS21945</name>
</gene>
<dbReference type="CDD" id="cd10810">
    <property type="entry name" value="GH38N_AMII_LAM_like"/>
    <property type="match status" value="1"/>
</dbReference>
<dbReference type="Gene3D" id="2.60.40.1180">
    <property type="entry name" value="Golgi alpha-mannosidase II"/>
    <property type="match status" value="1"/>
</dbReference>
<feature type="binding site" evidence="11">
    <location>
        <begin position="1792"/>
        <end position="1799"/>
    </location>
    <ligand>
        <name>ATP</name>
        <dbReference type="ChEBI" id="CHEBI:30616"/>
    </ligand>
</feature>
<dbReference type="SUPFAM" id="SSF88688">
    <property type="entry name" value="Families 57/38 glycoside transferase middle domain"/>
    <property type="match status" value="1"/>
</dbReference>
<dbReference type="Pfam" id="PF07748">
    <property type="entry name" value="Glyco_hydro_38C"/>
    <property type="match status" value="1"/>
</dbReference>
<keyword evidence="12" id="KW-0175">Coiled coil</keyword>
<dbReference type="InterPro" id="IPR015341">
    <property type="entry name" value="Glyco_hydro_38_cen"/>
</dbReference>
<dbReference type="PANTHER" id="PTHR11607:SF3">
    <property type="entry name" value="LYSOSOMAL ALPHA-MANNOSIDASE"/>
    <property type="match status" value="1"/>
</dbReference>
<dbReference type="PANTHER" id="PTHR11607">
    <property type="entry name" value="ALPHA-MANNOSIDASE"/>
    <property type="match status" value="1"/>
</dbReference>
<dbReference type="InterPro" id="IPR027417">
    <property type="entry name" value="P-loop_NTPase"/>
</dbReference>
<dbReference type="GO" id="GO:0005524">
    <property type="term" value="F:ATP binding"/>
    <property type="evidence" value="ECO:0007669"/>
    <property type="project" value="UniProtKB-UniRule"/>
</dbReference>
<dbReference type="FunFam" id="1.20.1270.50:FF:000002">
    <property type="entry name" value="Alpha-mannosidase"/>
    <property type="match status" value="1"/>
</dbReference>
<dbReference type="InterPro" id="IPR001752">
    <property type="entry name" value="Kinesin_motor_dom"/>
</dbReference>
<dbReference type="OrthoDB" id="441398at2759"/>
<dbReference type="FunFam" id="1.20.1270.50:FF:000003">
    <property type="entry name" value="Alpha-mannosidase"/>
    <property type="match status" value="1"/>
</dbReference>
<proteinExistence type="inferred from homology"/>
<comment type="caution">
    <text evidence="15">The sequence shown here is derived from an EMBL/GenBank/DDBJ whole genome shotgun (WGS) entry which is preliminary data.</text>
</comment>
<dbReference type="Gene3D" id="1.20.1270.50">
    <property type="entry name" value="Glycoside hydrolase family 38, central domain"/>
    <property type="match status" value="2"/>
</dbReference>
<dbReference type="GO" id="GO:0046872">
    <property type="term" value="F:metal ion binding"/>
    <property type="evidence" value="ECO:0007669"/>
    <property type="project" value="UniProtKB-KW"/>
</dbReference>
<organism evidence="15 16">
    <name type="scientific">Symbiodinium necroappetens</name>
    <dbReference type="NCBI Taxonomy" id="1628268"/>
    <lineage>
        <taxon>Eukaryota</taxon>
        <taxon>Sar</taxon>
        <taxon>Alveolata</taxon>
        <taxon>Dinophyceae</taxon>
        <taxon>Suessiales</taxon>
        <taxon>Symbiodiniaceae</taxon>
        <taxon>Symbiodinium</taxon>
    </lineage>
</organism>
<dbReference type="InterPro" id="IPR037094">
    <property type="entry name" value="Glyco_hydro_38_cen_sf"/>
</dbReference>
<dbReference type="InterPro" id="IPR028995">
    <property type="entry name" value="Glyco_hydro_57/38_cen_sf"/>
</dbReference>
<evidence type="ECO:0000256" key="10">
    <source>
        <dbReference type="ARBA" id="ARBA00023295"/>
    </source>
</evidence>
<keyword evidence="9" id="KW-0325">Glycoprotein</keyword>
<feature type="compositionally biased region" description="Basic and acidic residues" evidence="13">
    <location>
        <begin position="194"/>
        <end position="217"/>
    </location>
</feature>
<keyword evidence="16" id="KW-1185">Reference proteome</keyword>
<evidence type="ECO:0000256" key="9">
    <source>
        <dbReference type="ARBA" id="ARBA00023180"/>
    </source>
</evidence>
<evidence type="ECO:0000256" key="4">
    <source>
        <dbReference type="ARBA" id="ARBA00012752"/>
    </source>
</evidence>
<dbReference type="InterPro" id="IPR036961">
    <property type="entry name" value="Kinesin_motor_dom_sf"/>
</dbReference>
<dbReference type="GO" id="GO:0003777">
    <property type="term" value="F:microtubule motor activity"/>
    <property type="evidence" value="ECO:0007669"/>
    <property type="project" value="InterPro"/>
</dbReference>
<feature type="region of interest" description="Disordered" evidence="13">
    <location>
        <begin position="194"/>
        <end position="227"/>
    </location>
</feature>
<feature type="non-terminal residue" evidence="15">
    <location>
        <position position="1"/>
    </location>
</feature>
<dbReference type="Proteomes" id="UP000601435">
    <property type="component" value="Unassembled WGS sequence"/>
</dbReference>
<comment type="cofactor">
    <cofactor evidence="2">
        <name>Zn(2+)</name>
        <dbReference type="ChEBI" id="CHEBI:29105"/>
    </cofactor>
</comment>
<evidence type="ECO:0000256" key="1">
    <source>
        <dbReference type="ARBA" id="ARBA00000365"/>
    </source>
</evidence>
<dbReference type="EC" id="3.2.1.24" evidence="4"/>
<dbReference type="Pfam" id="PF09261">
    <property type="entry name" value="Alpha-mann_mid"/>
    <property type="match status" value="1"/>
</dbReference>
<dbReference type="InterPro" id="IPR013780">
    <property type="entry name" value="Glyco_hydro_b"/>
</dbReference>
<comment type="catalytic activity">
    <reaction evidence="1">
        <text>Hydrolysis of terminal, non-reducing alpha-D-mannose residues in alpha-D-mannosides.</text>
        <dbReference type="EC" id="3.2.1.24"/>
    </reaction>
</comment>
<keyword evidence="6" id="KW-0378">Hydrolase</keyword>
<dbReference type="PROSITE" id="PS50067">
    <property type="entry name" value="KINESIN_MOTOR_2"/>
    <property type="match status" value="1"/>
</dbReference>
<dbReference type="InterPro" id="IPR011330">
    <property type="entry name" value="Glyco_hydro/deAcase_b/a-brl"/>
</dbReference>
<dbReference type="FunFam" id="2.70.98.30:FF:000003">
    <property type="entry name" value="Alpha-mannosidase"/>
    <property type="match status" value="1"/>
</dbReference>
<evidence type="ECO:0000256" key="11">
    <source>
        <dbReference type="PROSITE-ProRule" id="PRU00283"/>
    </source>
</evidence>
<reference evidence="15" key="1">
    <citation type="submission" date="2021-02" db="EMBL/GenBank/DDBJ databases">
        <authorList>
            <person name="Dougan E. K."/>
            <person name="Rhodes N."/>
            <person name="Thang M."/>
            <person name="Chan C."/>
        </authorList>
    </citation>
    <scope>NUCLEOTIDE SEQUENCE</scope>
</reference>
<dbReference type="GO" id="GO:0006013">
    <property type="term" value="P:mannose metabolic process"/>
    <property type="evidence" value="ECO:0007669"/>
    <property type="project" value="InterPro"/>
</dbReference>
<keyword evidence="11" id="KW-0547">Nucleotide-binding</keyword>
<evidence type="ECO:0000256" key="12">
    <source>
        <dbReference type="SAM" id="Coils"/>
    </source>
</evidence>
<dbReference type="SUPFAM" id="SSF88713">
    <property type="entry name" value="Glycoside hydrolase/deacetylase"/>
    <property type="match status" value="1"/>
</dbReference>
<sequence>MEQGGGGRRGFALLHKTIVALSWGSSNRIHQRSLKTPSKASLAFLTPLTLLRAPLSPSISMADATLKALRKKLGDLEDELDAVTEAKVELEEQVNSLKSELEAARGEDLRAALQDLQERHESELKKAQSAKEELEQALSSKADLEAKIAALQEAVTSPVAADAASGSLADERAQNEKLLSEVRELTARNDALEAVEAKADGDQRSELQEELEQERQQRQSLETELQDLRRARDDLDDVLEKSRAERKADGAEQAAQTGRFVIGEVGTDQNQGASDCREYARNWNPTETWPPWLVSSFDSILQAKFTVVAEALERMQSAERLAAAKSANLEEMQSARATEAARADSLAKELERRTALTCAMLAAGTLRVLRQSRLPSGFARHAAAVAARRWPEQSLIFEPVWEPQPMQLSIMRYANMFETYFVLREAKQRVVGGQTFQDVDSFNLRFMDRFMAFHAEALPVCTMQWALVLCSALAVQAEPAVEVHIVPHTHDDVGWLKTVDEYFTGQNNSIQRAYVRLILDTVVRCLEQNPDRKFTYVETAFFARWWRQQDNSTRQLVRRLVSSGQLEFSNGGWCMHDEAATHFLDMIDQTTLGHKFLMEELGAAPRTGWQLDPFGHSSTQAALLSAEVGFQGLFFGRIDYQDLELRREKKEAEFIWRASPSLGADAQVFTGLTGEYGGNYGPPAGFDWDVTSSDETIQDDPALEDYNVKSRVDDFVAVAMVQANQTRGRHIMMTMGSDFQYEDAFTWFYNLDKLIRHVNADGRVHAFYSTPGMYVDAKKSEKITWPMKEDDFFPYADGPHQFWTGYFTSRPTLKRYIRDTSAFFQVAKQISVISNQPASQMEGLNALAEAMGVAQHHDAASGTAKQHVTFDYAKRLAKGRAAALPGVSAALKQLTQAPDSSDFVFCDLRNVSVCAPTQAVGKTTERSCFTLWNGLGHAREELIELPVSTEKLEVVSGTRGVQGAVEFQIVESLPSVTNYGAPAGGASKTLLVAVKLPAVGHASYCLQTAGVAAPTAKLANISQGACQALENENLKLWFCGGMLANITDKLSKTSTRAEQSWMWYKASVGDAASSQASGAYIFRPNRSQALPVFTGLPFMRVFRGPLADEVHQQVGSWISQRTRLARGARHVEITYTVSDIPVDDGWGKEIVSRISTDIKTGGTCYTDSNGREMLQRKRDFRPTWKLKQTEEVAGNYFPVTTSLYIRDTAAQLTVLTDVAQAGTGCVRDGEIELMVHRRLLQDDGRGVGEPLNETEFVTPYVGDKNDQGRHYGPGLVTRGVHVLHFGPPATAAATWRPLMDRMYIPVQPFFGGGKAAPSVGSFSLQGDLPPSLQVLTLSQWDETHILLRIGHQFGIGEDSELSKPVSVDIKSVLVGATVLSIEERGLAATITRDEVEQRRIPWHVEGSSRSKQRSDVFTFGPLQIRTFFVQIAHQSETKPGQARPDLSSLAARVAWAKERPTGAQRWELLPHYCQVVQGRRAEHSGRGWLQVTTRLAAEETWTSKGRSDQSPRVREHFVVFELPRETSGVAEDFRIAAVKPGVPAESCRVRSWLSCRPSSKRALRHTLKSNGRLPTCRAEHITYPSFAAGVSSCDGPLQDRIRCLPLHRKSVVEQGLGSDGIRTARTLQVHEVRIIPLVRQNMEPVTPTVSRRKTAEDASRQMFDKRELRKRNKSIYLERLGSWRQLQKEVPASSDSRPSSRVRVYIRKRPLFDHEERLGEFDVVSVKGEQQVVIHNCLTKADLRSLYVSHMGYQFTEAFNEAATNDDIYSRCAAPAVHHVLAGQVATLFLFGQTGSGKSHTMTGLMRRAVQDLFAESETDSVT</sequence>
<dbReference type="FunFam" id="3.20.110.10:FF:000001">
    <property type="entry name" value="Alpha-mannosidase"/>
    <property type="match status" value="1"/>
</dbReference>
<dbReference type="GO" id="GO:0007018">
    <property type="term" value="P:microtubule-based movement"/>
    <property type="evidence" value="ECO:0007669"/>
    <property type="project" value="InterPro"/>
</dbReference>
<dbReference type="EMBL" id="CAJNJA010039342">
    <property type="protein sequence ID" value="CAE7755782.1"/>
    <property type="molecule type" value="Genomic_DNA"/>
</dbReference>
<evidence type="ECO:0000313" key="15">
    <source>
        <dbReference type="EMBL" id="CAE7755782.1"/>
    </source>
</evidence>
<dbReference type="InterPro" id="IPR000602">
    <property type="entry name" value="Glyco_hydro_38_N"/>
</dbReference>
<feature type="coiled-coil region" evidence="12">
    <location>
        <begin position="308"/>
        <end position="335"/>
    </location>
</feature>
<dbReference type="InterPro" id="IPR050843">
    <property type="entry name" value="Glycosyl_Hydrlase_38"/>
</dbReference>
<name>A0A812XXF7_9DINO</name>
<comment type="similarity">
    <text evidence="11">Belongs to the TRAFAC class myosin-kinesin ATPase superfamily. Kinesin family.</text>
</comment>
<keyword evidence="7" id="KW-0862">Zinc</keyword>
<dbReference type="GO" id="GO:0030246">
    <property type="term" value="F:carbohydrate binding"/>
    <property type="evidence" value="ECO:0007669"/>
    <property type="project" value="InterPro"/>
</dbReference>
<keyword evidence="5" id="KW-0479">Metal-binding</keyword>
<feature type="domain" description="Kinesin motor" evidence="14">
    <location>
        <begin position="1701"/>
        <end position="1823"/>
    </location>
</feature>
<keyword evidence="10" id="KW-0326">Glycosidase</keyword>
<keyword evidence="11" id="KW-0067">ATP-binding</keyword>
<dbReference type="InterPro" id="IPR011682">
    <property type="entry name" value="Glyco_hydro_38_C"/>
</dbReference>
<evidence type="ECO:0000256" key="6">
    <source>
        <dbReference type="ARBA" id="ARBA00022801"/>
    </source>
</evidence>
<evidence type="ECO:0000256" key="8">
    <source>
        <dbReference type="ARBA" id="ARBA00023157"/>
    </source>
</evidence>
<keyword evidence="11" id="KW-0505">Motor protein</keyword>
<dbReference type="InterPro" id="IPR027291">
    <property type="entry name" value="Glyco_hydro_38_N_sf"/>
</dbReference>
<dbReference type="SUPFAM" id="SSF52540">
    <property type="entry name" value="P-loop containing nucleoside triphosphate hydrolases"/>
    <property type="match status" value="1"/>
</dbReference>
<dbReference type="InterPro" id="IPR011013">
    <property type="entry name" value="Gal_mutarotase_sf_dom"/>
</dbReference>
<dbReference type="Gene3D" id="2.60.40.1360">
    <property type="match status" value="1"/>
</dbReference>
<evidence type="ECO:0000256" key="13">
    <source>
        <dbReference type="SAM" id="MobiDB-lite"/>
    </source>
</evidence>
<comment type="similarity">
    <text evidence="3">Belongs to the glycosyl hydrolase 38 family.</text>
</comment>
<evidence type="ECO:0000256" key="7">
    <source>
        <dbReference type="ARBA" id="ARBA00022833"/>
    </source>
</evidence>
<dbReference type="Pfam" id="PF01074">
    <property type="entry name" value="Glyco_hydro_38N"/>
    <property type="match status" value="1"/>
</dbReference>
<evidence type="ECO:0000256" key="5">
    <source>
        <dbReference type="ARBA" id="ARBA00022723"/>
    </source>
</evidence>
<protein>
    <recommendedName>
        <fullName evidence="4">alpha-mannosidase</fullName>
        <ecNumber evidence="4">3.2.1.24</ecNumber>
    </recommendedName>
</protein>